<feature type="region of interest" description="Disordered" evidence="10">
    <location>
        <begin position="221"/>
        <end position="261"/>
    </location>
</feature>
<evidence type="ECO:0000256" key="2">
    <source>
        <dbReference type="ARBA" id="ARBA00012513"/>
    </source>
</evidence>
<feature type="non-terminal residue" evidence="12">
    <location>
        <position position="1"/>
    </location>
</feature>
<evidence type="ECO:0000256" key="4">
    <source>
        <dbReference type="ARBA" id="ARBA00022553"/>
    </source>
</evidence>
<keyword evidence="12" id="KW-0418">Kinase</keyword>
<feature type="compositionally biased region" description="Basic and acidic residues" evidence="10">
    <location>
        <begin position="239"/>
        <end position="261"/>
    </location>
</feature>
<dbReference type="AlphaFoldDB" id="A0AAV6NEK2"/>
<dbReference type="EMBL" id="JAGKQH010000006">
    <property type="protein sequence ID" value="KAG6596444.1"/>
    <property type="molecule type" value="Genomic_DNA"/>
</dbReference>
<keyword evidence="6" id="KW-0449">Lipoprotein</keyword>
<protein>
    <recommendedName>
        <fullName evidence="2">non-specific serine/threonine protein kinase</fullName>
        <ecNumber evidence="2">2.7.11.1</ecNumber>
    </recommendedName>
</protein>
<evidence type="ECO:0000259" key="11">
    <source>
        <dbReference type="PROSITE" id="PS50011"/>
    </source>
</evidence>
<comment type="catalytic activity">
    <reaction evidence="8">
        <text>L-seryl-[protein] + ATP = O-phospho-L-seryl-[protein] + ADP + H(+)</text>
        <dbReference type="Rhea" id="RHEA:17989"/>
        <dbReference type="Rhea" id="RHEA-COMP:9863"/>
        <dbReference type="Rhea" id="RHEA-COMP:11604"/>
        <dbReference type="ChEBI" id="CHEBI:15378"/>
        <dbReference type="ChEBI" id="CHEBI:29999"/>
        <dbReference type="ChEBI" id="CHEBI:30616"/>
        <dbReference type="ChEBI" id="CHEBI:83421"/>
        <dbReference type="ChEBI" id="CHEBI:456216"/>
        <dbReference type="EC" id="2.7.11.1"/>
    </reaction>
</comment>
<keyword evidence="4" id="KW-0597">Phosphoprotein</keyword>
<dbReference type="GO" id="GO:0005524">
    <property type="term" value="F:ATP binding"/>
    <property type="evidence" value="ECO:0007669"/>
    <property type="project" value="UniProtKB-UniRule"/>
</dbReference>
<dbReference type="Proteomes" id="UP000685013">
    <property type="component" value="Chromosome 6"/>
</dbReference>
<sequence>MIWIPCSGDSNRKVKSKKLKNKPALENLQTSSSFSEASNGGGSDHIKAQIFPFRELAAATRNFRADCLLGEGGFGRVYKGNLESINQVVAIKQLDRNGLQGNREFLVEVLMLSLLHHPNLVNLIGYCADGDQRLLKNSPAYSLLPSSADVSPGTKARPLFNDRLRFAQMADPMLRGQHPSRGLYQALAIAAMCVQEQPNMRPVIADVVTALSYLASQRYNPSTSIPHGSPASAFTPPRNNRDSDRKPNGGRRYDRNHTRKL</sequence>
<dbReference type="PANTHER" id="PTHR47985:SF2">
    <property type="entry name" value="SERINE_THREONINE-PROTEIN KINASE PBL7-RELATED"/>
    <property type="match status" value="1"/>
</dbReference>
<keyword evidence="3" id="KW-0723">Serine/threonine-protein kinase</keyword>
<keyword evidence="12" id="KW-0808">Transferase</keyword>
<comment type="subcellular location">
    <subcellularLocation>
        <location evidence="1">Cell membrane</location>
        <topology evidence="1">Lipid-anchor</topology>
    </subcellularLocation>
</comment>
<evidence type="ECO:0000256" key="7">
    <source>
        <dbReference type="ARBA" id="ARBA00047899"/>
    </source>
</evidence>
<keyword evidence="9" id="KW-0547">Nucleotide-binding</keyword>
<dbReference type="PROSITE" id="PS00107">
    <property type="entry name" value="PROTEIN_KINASE_ATP"/>
    <property type="match status" value="1"/>
</dbReference>
<dbReference type="FunFam" id="3.30.200.20:FF:000186">
    <property type="entry name" value="Serine/threonine-protein kinase PBS1"/>
    <property type="match status" value="1"/>
</dbReference>
<comment type="caution">
    <text evidence="12">The sequence shown here is derived from an EMBL/GenBank/DDBJ whole genome shotgun (WGS) entry which is preliminary data.</text>
</comment>
<dbReference type="GO" id="GO:0004674">
    <property type="term" value="F:protein serine/threonine kinase activity"/>
    <property type="evidence" value="ECO:0007669"/>
    <property type="project" value="UniProtKB-KW"/>
</dbReference>
<dbReference type="PANTHER" id="PTHR47985">
    <property type="entry name" value="OS07G0668900 PROTEIN"/>
    <property type="match status" value="1"/>
</dbReference>
<organism evidence="12 13">
    <name type="scientific">Cucurbita argyrosperma subsp. sororia</name>
    <dbReference type="NCBI Taxonomy" id="37648"/>
    <lineage>
        <taxon>Eukaryota</taxon>
        <taxon>Viridiplantae</taxon>
        <taxon>Streptophyta</taxon>
        <taxon>Embryophyta</taxon>
        <taxon>Tracheophyta</taxon>
        <taxon>Spermatophyta</taxon>
        <taxon>Magnoliopsida</taxon>
        <taxon>eudicotyledons</taxon>
        <taxon>Gunneridae</taxon>
        <taxon>Pentapetalae</taxon>
        <taxon>rosids</taxon>
        <taxon>fabids</taxon>
        <taxon>Cucurbitales</taxon>
        <taxon>Cucurbitaceae</taxon>
        <taxon>Cucurbiteae</taxon>
        <taxon>Cucurbita</taxon>
    </lineage>
</organism>
<comment type="catalytic activity">
    <reaction evidence="7">
        <text>L-threonyl-[protein] + ATP = O-phospho-L-threonyl-[protein] + ADP + H(+)</text>
        <dbReference type="Rhea" id="RHEA:46608"/>
        <dbReference type="Rhea" id="RHEA-COMP:11060"/>
        <dbReference type="Rhea" id="RHEA-COMP:11605"/>
        <dbReference type="ChEBI" id="CHEBI:15378"/>
        <dbReference type="ChEBI" id="CHEBI:30013"/>
        <dbReference type="ChEBI" id="CHEBI:30616"/>
        <dbReference type="ChEBI" id="CHEBI:61977"/>
        <dbReference type="ChEBI" id="CHEBI:456216"/>
        <dbReference type="EC" id="2.7.11.1"/>
    </reaction>
</comment>
<name>A0AAV6NEK2_9ROSI</name>
<evidence type="ECO:0000256" key="5">
    <source>
        <dbReference type="ARBA" id="ARBA00023136"/>
    </source>
</evidence>
<keyword evidence="9" id="KW-0067">ATP-binding</keyword>
<dbReference type="InterPro" id="IPR017441">
    <property type="entry name" value="Protein_kinase_ATP_BS"/>
</dbReference>
<evidence type="ECO:0000313" key="13">
    <source>
        <dbReference type="Proteomes" id="UP000685013"/>
    </source>
</evidence>
<evidence type="ECO:0000256" key="8">
    <source>
        <dbReference type="ARBA" id="ARBA00048679"/>
    </source>
</evidence>
<evidence type="ECO:0000313" key="12">
    <source>
        <dbReference type="EMBL" id="KAG6596444.1"/>
    </source>
</evidence>
<proteinExistence type="predicted"/>
<dbReference type="PROSITE" id="PS50011">
    <property type="entry name" value="PROTEIN_KINASE_DOM"/>
    <property type="match status" value="1"/>
</dbReference>
<gene>
    <name evidence="12" type="primary">PBL7</name>
    <name evidence="12" type="ORF">SDJN03_09624</name>
</gene>
<evidence type="ECO:0000256" key="10">
    <source>
        <dbReference type="SAM" id="MobiDB-lite"/>
    </source>
</evidence>
<evidence type="ECO:0000256" key="1">
    <source>
        <dbReference type="ARBA" id="ARBA00004193"/>
    </source>
</evidence>
<dbReference type="Pfam" id="PF07714">
    <property type="entry name" value="PK_Tyr_Ser-Thr"/>
    <property type="match status" value="1"/>
</dbReference>
<keyword evidence="5" id="KW-0472">Membrane</keyword>
<evidence type="ECO:0000256" key="6">
    <source>
        <dbReference type="ARBA" id="ARBA00023288"/>
    </source>
</evidence>
<reference evidence="12 13" key="1">
    <citation type="journal article" date="2021" name="Hortic Res">
        <title>The domestication of Cucurbita argyrosperma as revealed by the genome of its wild relative.</title>
        <authorList>
            <person name="Barrera-Redondo J."/>
            <person name="Sanchez-de la Vega G."/>
            <person name="Aguirre-Liguori J.A."/>
            <person name="Castellanos-Morales G."/>
            <person name="Gutierrez-Guerrero Y.T."/>
            <person name="Aguirre-Dugua X."/>
            <person name="Aguirre-Planter E."/>
            <person name="Tenaillon M.I."/>
            <person name="Lira-Saade R."/>
            <person name="Eguiarte L.E."/>
        </authorList>
    </citation>
    <scope>NUCLEOTIDE SEQUENCE [LARGE SCALE GENOMIC DNA]</scope>
    <source>
        <strain evidence="12">JBR-2021</strain>
    </source>
</reference>
<dbReference type="InterPro" id="IPR000719">
    <property type="entry name" value="Prot_kinase_dom"/>
</dbReference>
<keyword evidence="13" id="KW-1185">Reference proteome</keyword>
<feature type="binding site" evidence="9">
    <location>
        <position position="92"/>
    </location>
    <ligand>
        <name>ATP</name>
        <dbReference type="ChEBI" id="CHEBI:30616"/>
    </ligand>
</feature>
<dbReference type="InterPro" id="IPR001245">
    <property type="entry name" value="Ser-Thr/Tyr_kinase_cat_dom"/>
</dbReference>
<dbReference type="EC" id="2.7.11.1" evidence="2"/>
<accession>A0AAV6NEK2</accession>
<evidence type="ECO:0000256" key="9">
    <source>
        <dbReference type="PROSITE-ProRule" id="PRU10141"/>
    </source>
</evidence>
<evidence type="ECO:0000256" key="3">
    <source>
        <dbReference type="ARBA" id="ARBA00022527"/>
    </source>
</evidence>
<dbReference type="GO" id="GO:0005886">
    <property type="term" value="C:plasma membrane"/>
    <property type="evidence" value="ECO:0007669"/>
    <property type="project" value="UniProtKB-SubCell"/>
</dbReference>
<feature type="domain" description="Protein kinase" evidence="11">
    <location>
        <begin position="63"/>
        <end position="261"/>
    </location>
</feature>